<feature type="compositionally biased region" description="Polar residues" evidence="17">
    <location>
        <begin position="355"/>
        <end position="365"/>
    </location>
</feature>
<dbReference type="SMART" id="SM00558">
    <property type="entry name" value="JmjC"/>
    <property type="match status" value="1"/>
</dbReference>
<dbReference type="Proteomes" id="UP001188597">
    <property type="component" value="Unassembled WGS sequence"/>
</dbReference>
<keyword evidence="20" id="KW-1185">Reference proteome</keyword>
<feature type="compositionally biased region" description="Polar residues" evidence="17">
    <location>
        <begin position="112"/>
        <end position="125"/>
    </location>
</feature>
<dbReference type="FunFam" id="2.60.120.650:FF:000026">
    <property type="entry name" value="Transcription factor jumonji domain-containing protein"/>
    <property type="match status" value="1"/>
</dbReference>
<feature type="region of interest" description="Disordered" evidence="17">
    <location>
        <begin position="1149"/>
        <end position="1169"/>
    </location>
</feature>
<evidence type="ECO:0000256" key="5">
    <source>
        <dbReference type="ARBA" id="ARBA00022598"/>
    </source>
</evidence>
<feature type="region of interest" description="Disordered" evidence="17">
    <location>
        <begin position="257"/>
        <end position="291"/>
    </location>
</feature>
<dbReference type="Pfam" id="PF02373">
    <property type="entry name" value="JmjC"/>
    <property type="match status" value="1"/>
</dbReference>
<keyword evidence="7" id="KW-0547">Nucleotide-binding</keyword>
<dbReference type="CDD" id="cd00812">
    <property type="entry name" value="LeuRS_core"/>
    <property type="match status" value="1"/>
</dbReference>
<evidence type="ECO:0000313" key="20">
    <source>
        <dbReference type="Proteomes" id="UP001188597"/>
    </source>
</evidence>
<evidence type="ECO:0000256" key="3">
    <source>
        <dbReference type="ARBA" id="ARBA00006801"/>
    </source>
</evidence>
<dbReference type="PANTHER" id="PTHR43740:SF2">
    <property type="entry name" value="LEUCINE--TRNA LIGASE, MITOCHONDRIAL"/>
    <property type="match status" value="1"/>
</dbReference>
<feature type="region of interest" description="Disordered" evidence="17">
    <location>
        <begin position="73"/>
        <end position="125"/>
    </location>
</feature>
<feature type="compositionally biased region" description="Basic and acidic residues" evidence="17">
    <location>
        <begin position="257"/>
        <end position="267"/>
    </location>
</feature>
<feature type="region of interest" description="Disordered" evidence="17">
    <location>
        <begin position="147"/>
        <end position="243"/>
    </location>
</feature>
<evidence type="ECO:0000256" key="9">
    <source>
        <dbReference type="ARBA" id="ARBA00022833"/>
    </source>
</evidence>
<evidence type="ECO:0000256" key="8">
    <source>
        <dbReference type="ARBA" id="ARBA00022771"/>
    </source>
</evidence>
<dbReference type="Pfam" id="PF09334">
    <property type="entry name" value="tRNA-synt_1g"/>
    <property type="match status" value="1"/>
</dbReference>
<feature type="domain" description="JmjC" evidence="18">
    <location>
        <begin position="739"/>
        <end position="988"/>
    </location>
</feature>
<evidence type="ECO:0000256" key="6">
    <source>
        <dbReference type="ARBA" id="ARBA00022723"/>
    </source>
</evidence>
<dbReference type="PANTHER" id="PTHR43740">
    <property type="entry name" value="LEUCYL-TRNA SYNTHETASE"/>
    <property type="match status" value="1"/>
</dbReference>
<keyword evidence="5" id="KW-0436">Ligase</keyword>
<keyword evidence="8" id="KW-0863">Zinc-finger</keyword>
<accession>A0AA88VZA8</accession>
<evidence type="ECO:0000256" key="12">
    <source>
        <dbReference type="ARBA" id="ARBA00023002"/>
    </source>
</evidence>
<dbReference type="GO" id="GO:0008270">
    <property type="term" value="F:zinc ion binding"/>
    <property type="evidence" value="ECO:0007669"/>
    <property type="project" value="UniProtKB-KW"/>
</dbReference>
<dbReference type="InterPro" id="IPR015413">
    <property type="entry name" value="Methionyl/Leucyl_tRNA_Synth"/>
</dbReference>
<evidence type="ECO:0000256" key="2">
    <source>
        <dbReference type="ARBA" id="ARBA00005594"/>
    </source>
</evidence>
<comment type="cofactor">
    <cofactor evidence="1">
        <name>Fe(2+)</name>
        <dbReference type="ChEBI" id="CHEBI:29033"/>
    </cofactor>
</comment>
<dbReference type="SUPFAM" id="SSF50677">
    <property type="entry name" value="ValRS/IleRS/LeuRS editing domain"/>
    <property type="match status" value="1"/>
</dbReference>
<dbReference type="InterPro" id="IPR002302">
    <property type="entry name" value="Leu-tRNA-ligase"/>
</dbReference>
<dbReference type="SUPFAM" id="SSF51197">
    <property type="entry name" value="Clavaminate synthase-like"/>
    <property type="match status" value="1"/>
</dbReference>
<evidence type="ECO:0000256" key="7">
    <source>
        <dbReference type="ARBA" id="ARBA00022741"/>
    </source>
</evidence>
<organism evidence="19 20">
    <name type="scientific">Escallonia herrerae</name>
    <dbReference type="NCBI Taxonomy" id="1293975"/>
    <lineage>
        <taxon>Eukaryota</taxon>
        <taxon>Viridiplantae</taxon>
        <taxon>Streptophyta</taxon>
        <taxon>Embryophyta</taxon>
        <taxon>Tracheophyta</taxon>
        <taxon>Spermatophyta</taxon>
        <taxon>Magnoliopsida</taxon>
        <taxon>eudicotyledons</taxon>
        <taxon>Gunneridae</taxon>
        <taxon>Pentapetalae</taxon>
        <taxon>asterids</taxon>
        <taxon>campanulids</taxon>
        <taxon>Escalloniales</taxon>
        <taxon>Escalloniaceae</taxon>
        <taxon>Escallonia</taxon>
    </lineage>
</organism>
<dbReference type="Gene3D" id="2.60.120.650">
    <property type="entry name" value="Cupin"/>
    <property type="match status" value="1"/>
</dbReference>
<evidence type="ECO:0000256" key="4">
    <source>
        <dbReference type="ARBA" id="ARBA00013164"/>
    </source>
</evidence>
<evidence type="ECO:0000256" key="17">
    <source>
        <dbReference type="SAM" id="MobiDB-lite"/>
    </source>
</evidence>
<dbReference type="HAMAP" id="MF_00049_B">
    <property type="entry name" value="Leu_tRNA_synth_B"/>
    <property type="match status" value="1"/>
</dbReference>
<sequence>MEVLVAKHAKMSRYTKSEMEMISKSPVNVFEAAARSKANPLIKKGMQCGGEFKFSDVRRPLMKRQIALSRKRFVVEESSSSEGEERKGENEKNQARSSQAGIPTSLKKTRLDQSITGSNLRTTSGTCQHFSNTKKCFKRKFLYSDEEEGEEDDCGPPSLTRSVKASKQRRVMKYVSTSHGKEDSEKIWGASEKKKFPKNKQEHDDEEDQKEHKDTRKSQITQVPQRSLGGRISERHRAASSSKRLFQNGFYYGEWAHEDENGDKIRVEEEDEDDLSVTKIKSRKRSSDSDDVKMLETLRDTREEKNMTWLDEEGKIGKSSTSSVSKTKRRLSGGREKIDSDWVEEDAPRKKACGSNKQMKTSLSDTSKKNHEYRKQSLCNSSSSLSCTSCLSVSISTSNGNSTEKCMGQDMQVSSNVRNRVFRDMSILPWKLQLQLVLALNSNHCATSIVDLHRSCPECSYELCLSCCREIRKGELLVGLDRVGFRYSDRGYDYIHGGDLLPESLYTQTSLDQNHQIEPRTEWVAEEDGSIVCAPKSMGGCGNCVLELKYIFPKDWILILEARAENILKISGIVQMGSKAMSPANKGEMLRRAAAREGSRDNSLYCPAAEDCLKEEQQLCFRSHWAKGEPVIVRDVLKQTTGLSWEPMVMWRALCENMDFNSSSKMSEVKAIDCLAGCEVEISTRKFFKGYTEGRRYANFWPEMLKLKDWPPSDKFEDLLPRHCDEFISALPCQEYTDPRSGFLNLAVKLPSGILKPDLGPKTYIAYGIAEELGRGDSVTKLHCDMSDAVNILTHTAEIRLSEEQLSAIKCLKRRHRAQDVREHVRDSTEEISDPLTHERDVSMGVYSEMASTGKESCESGNVASEVFAGDTGSALWDIFRREDVPQLKQYLLKHSKEFRHTYCCPVDQVVHPIHDQTFYLTLEHKRKLKEEYGIEPWTFEQRLGEAVFIPAGCPHQVRNLKSCTKVAADFVSPENIRQCIQLTEEFRKLPKDHKAREDKLEIQELENVRLILLVAFTKIVSKDPTFWLPPSFRLSLKYKKRNAPRQEGSTDQCLVPEFVTPPKCQLYITLSTGASILGHLAELSPQNTHTHKCKPTYKSICSPSPPPSLRRTLPFSAHRRRPLQRHLTTATAVKHSFHFRAYNCTSKASSSTTTASSSEDDGIEAGPGEIGEAKKQVRRAGAGLHVGHPLGYTATDILARYKRMQGFNVLHPMGWDAFGLPAEQYAIETGTHPKITTLRNIDRFRSQLKSLGFSYDWDREISTTEPEYYKWTQWIFLQLLKRGLAYQAEVPVNWCPALGTVLANEEVVDGLSERGGHPVIRKPMRQWMLRITAYADRLLEDLDDLDWPESIKEMQRNWIGKSEGAEVEFSVLKTDGLDKDKKITVYTTRPDTIFGVTYLVMAPEHFLLPSIVSEAQRTSVEEYKELASRKSELERTELQKEKTGVFSGCYARNPANGEATPIWIADYVLGSYGTGAIMAVPAHDTRDHEFALKYNIPIRWVVIPDGEDCSGSGKPYPGYGTLINSSSSTSGLDINGLPSKEAASKVVEWVEKTSNGNKKVNYKLRDWLFARQRYWGEPIPVIFLDATGEGVPIAEAELPLTLPELDDFTPTGTGEPPLSKAVSWVRTMDPSSGMPASRETNTMPQWAGSCWYYLRFMDPKNSEALVDKKKEMYWSPVDVYVGGAEHAVLHLLYSRFWHKVLYDIGVVSTKEPFKCVINQGIILGEVQYMAYRDPDGNLVSAESAGLLGEHKEENIPEEKVMKSGDSFVLKDNPNIRLVARTHKMSKSRGNVINPDDVVSEYGADSLRLYEMFMGPLRDSKTWNTSGIEGVHRFLGRAWRLIVGSPLPNGAFRDGTVAVDEEPSMEQLRCLHKCIDKVTEEIEGTRFNTGISAMMEFINAAYKANPTYLKETTIILPVQINGKTRGTIRVEEACKEEDAFKLASLDEKLSKYLDGKTIKKRIYVPGKILNVILDRQNVKVGSR</sequence>
<keyword evidence="14" id="KW-0030">Aminoacyl-tRNA synthetase</keyword>
<feature type="region of interest" description="Disordered" evidence="17">
    <location>
        <begin position="309"/>
        <end position="368"/>
    </location>
</feature>
<dbReference type="SUPFAM" id="SSF52374">
    <property type="entry name" value="Nucleotidylyl transferase"/>
    <property type="match status" value="1"/>
</dbReference>
<dbReference type="InterPro" id="IPR025709">
    <property type="entry name" value="Leu_tRNA-synth_edit"/>
</dbReference>
<protein>
    <recommendedName>
        <fullName evidence="4">leucine--tRNA ligase</fullName>
        <ecNumber evidence="4">6.1.1.4</ecNumber>
    </recommendedName>
</protein>
<evidence type="ECO:0000256" key="13">
    <source>
        <dbReference type="ARBA" id="ARBA00023004"/>
    </source>
</evidence>
<dbReference type="PROSITE" id="PS51184">
    <property type="entry name" value="JMJC"/>
    <property type="match status" value="1"/>
</dbReference>
<evidence type="ECO:0000313" key="19">
    <source>
        <dbReference type="EMBL" id="KAK3016788.1"/>
    </source>
</evidence>
<feature type="compositionally biased region" description="Low complexity" evidence="17">
    <location>
        <begin position="1149"/>
        <end position="1158"/>
    </location>
</feature>
<reference evidence="19" key="1">
    <citation type="submission" date="2022-12" db="EMBL/GenBank/DDBJ databases">
        <title>Draft genome assemblies for two species of Escallonia (Escalloniales).</title>
        <authorList>
            <person name="Chanderbali A."/>
            <person name="Dervinis C."/>
            <person name="Anghel I."/>
            <person name="Soltis D."/>
            <person name="Soltis P."/>
            <person name="Zapata F."/>
        </authorList>
    </citation>
    <scope>NUCLEOTIDE SEQUENCE</scope>
    <source>
        <strain evidence="19">UCBG64.0493</strain>
        <tissue evidence="19">Leaf</tissue>
    </source>
</reference>
<keyword evidence="10" id="KW-0067">ATP-binding</keyword>
<dbReference type="InterPro" id="IPR003347">
    <property type="entry name" value="JmjC_dom"/>
</dbReference>
<dbReference type="Gene3D" id="3.90.740.10">
    <property type="entry name" value="Valyl/Leucyl/Isoleucyl-tRNA synthetase, editing domain"/>
    <property type="match status" value="1"/>
</dbReference>
<feature type="compositionally biased region" description="Basic and acidic residues" evidence="17">
    <location>
        <begin position="83"/>
        <end position="94"/>
    </location>
</feature>
<evidence type="ECO:0000259" key="18">
    <source>
        <dbReference type="PROSITE" id="PS51184"/>
    </source>
</evidence>
<dbReference type="PRINTS" id="PR00985">
    <property type="entry name" value="TRNASYNTHLEU"/>
</dbReference>
<dbReference type="InterPro" id="IPR002300">
    <property type="entry name" value="aa-tRNA-synth_Ia"/>
</dbReference>
<evidence type="ECO:0000256" key="16">
    <source>
        <dbReference type="ARBA" id="ARBA00060112"/>
    </source>
</evidence>
<dbReference type="Pfam" id="PF13603">
    <property type="entry name" value="tRNA-synt_1_2"/>
    <property type="match status" value="1"/>
</dbReference>
<dbReference type="SUPFAM" id="SSF47323">
    <property type="entry name" value="Anticodon-binding domain of a subclass of class I aminoacyl-tRNA synthetases"/>
    <property type="match status" value="1"/>
</dbReference>
<comment type="similarity">
    <text evidence="2">Belongs to the class-I aminoacyl-tRNA synthetase family.</text>
</comment>
<feature type="compositionally biased region" description="Basic and acidic residues" evidence="17">
    <location>
        <begin position="179"/>
        <end position="217"/>
    </location>
</feature>
<gene>
    <name evidence="19" type="ORF">RJ639_006054</name>
</gene>
<dbReference type="CDD" id="cd02208">
    <property type="entry name" value="cupin_RmlC-like"/>
    <property type="match status" value="1"/>
</dbReference>
<keyword evidence="13" id="KW-0408">Iron</keyword>
<dbReference type="EC" id="6.1.1.4" evidence="4"/>
<dbReference type="InterPro" id="IPR014729">
    <property type="entry name" value="Rossmann-like_a/b/a_fold"/>
</dbReference>
<dbReference type="Gene3D" id="3.40.50.620">
    <property type="entry name" value="HUPs"/>
    <property type="match status" value="2"/>
</dbReference>
<dbReference type="Pfam" id="PF00133">
    <property type="entry name" value="tRNA-synt_1"/>
    <property type="match status" value="1"/>
</dbReference>
<dbReference type="GO" id="GO:0016491">
    <property type="term" value="F:oxidoreductase activity"/>
    <property type="evidence" value="ECO:0007669"/>
    <property type="project" value="UniProtKB-KW"/>
</dbReference>
<evidence type="ECO:0000256" key="15">
    <source>
        <dbReference type="ARBA" id="ARBA00023242"/>
    </source>
</evidence>
<dbReference type="FunFam" id="3.40.50.620:FF:000077">
    <property type="entry name" value="Leucine--tRNA ligase"/>
    <property type="match status" value="1"/>
</dbReference>
<evidence type="ECO:0000256" key="11">
    <source>
        <dbReference type="ARBA" id="ARBA00022917"/>
    </source>
</evidence>
<dbReference type="NCBIfam" id="TIGR00396">
    <property type="entry name" value="leuS_bact"/>
    <property type="match status" value="1"/>
</dbReference>
<evidence type="ECO:0000256" key="10">
    <source>
        <dbReference type="ARBA" id="ARBA00022840"/>
    </source>
</evidence>
<dbReference type="GO" id="GO:0005634">
    <property type="term" value="C:nucleus"/>
    <property type="evidence" value="ECO:0007669"/>
    <property type="project" value="UniProtKB-ARBA"/>
</dbReference>
<dbReference type="FunFam" id="1.10.730.10:FF:000002">
    <property type="entry name" value="Leucine--tRNA ligase"/>
    <property type="match status" value="1"/>
</dbReference>
<comment type="caution">
    <text evidence="19">The sequence shown here is derived from an EMBL/GenBank/DDBJ whole genome shotgun (WGS) entry which is preliminary data.</text>
</comment>
<dbReference type="GO" id="GO:0005829">
    <property type="term" value="C:cytosol"/>
    <property type="evidence" value="ECO:0007669"/>
    <property type="project" value="TreeGrafter"/>
</dbReference>
<dbReference type="EMBL" id="JAVXUP010001045">
    <property type="protein sequence ID" value="KAK3016788.1"/>
    <property type="molecule type" value="Genomic_DNA"/>
</dbReference>
<name>A0AA88VZA8_9ASTE</name>
<comment type="function">
    <text evidence="16">May function as histone H3 lysine demethylase and be involved in regulation of gene expression.</text>
</comment>
<keyword evidence="11" id="KW-0648">Protein biosynthesis</keyword>
<comment type="similarity">
    <text evidence="3">Belongs to the JARID1 histone demethylase family.</text>
</comment>
<keyword evidence="12" id="KW-0560">Oxidoreductase</keyword>
<dbReference type="CDD" id="cd07958">
    <property type="entry name" value="Anticodon_Ia_Leu_BEm"/>
    <property type="match status" value="1"/>
</dbReference>
<dbReference type="GO" id="GO:0005524">
    <property type="term" value="F:ATP binding"/>
    <property type="evidence" value="ECO:0007669"/>
    <property type="project" value="UniProtKB-KW"/>
</dbReference>
<dbReference type="Gene3D" id="3.10.20.590">
    <property type="match status" value="1"/>
</dbReference>
<dbReference type="FunFam" id="3.40.50.620:FF:000056">
    <property type="entry name" value="Leucine--tRNA ligase"/>
    <property type="match status" value="1"/>
</dbReference>
<evidence type="ECO:0000256" key="1">
    <source>
        <dbReference type="ARBA" id="ARBA00001954"/>
    </source>
</evidence>
<dbReference type="InterPro" id="IPR009080">
    <property type="entry name" value="tRNAsynth_Ia_anticodon-bd"/>
</dbReference>
<keyword evidence="6" id="KW-0479">Metal-binding</keyword>
<keyword evidence="15" id="KW-0539">Nucleus</keyword>
<dbReference type="FunFam" id="3.90.740.10:FF:000049">
    <property type="entry name" value="Os01g0120300 protein"/>
    <property type="match status" value="1"/>
</dbReference>
<dbReference type="GO" id="GO:0004823">
    <property type="term" value="F:leucine-tRNA ligase activity"/>
    <property type="evidence" value="ECO:0007669"/>
    <property type="project" value="UniProtKB-EC"/>
</dbReference>
<dbReference type="GO" id="GO:0002161">
    <property type="term" value="F:aminoacyl-tRNA deacylase activity"/>
    <property type="evidence" value="ECO:0007669"/>
    <property type="project" value="InterPro"/>
</dbReference>
<proteinExistence type="inferred from homology"/>
<dbReference type="Gene3D" id="1.10.730.10">
    <property type="entry name" value="Isoleucyl-tRNA Synthetase, Domain 1"/>
    <property type="match status" value="1"/>
</dbReference>
<dbReference type="GO" id="GO:0006429">
    <property type="term" value="P:leucyl-tRNA aminoacylation"/>
    <property type="evidence" value="ECO:0007669"/>
    <property type="project" value="InterPro"/>
</dbReference>
<evidence type="ECO:0000256" key="14">
    <source>
        <dbReference type="ARBA" id="ARBA00023146"/>
    </source>
</evidence>
<dbReference type="InterPro" id="IPR009008">
    <property type="entry name" value="Val/Leu/Ile-tRNA-synth_edit"/>
</dbReference>
<keyword evidence="9" id="KW-0862">Zinc</keyword>